<organism evidence="1 2">
    <name type="scientific">Sodalis glossinidius (strain morsitans)</name>
    <dbReference type="NCBI Taxonomy" id="343509"/>
    <lineage>
        <taxon>Bacteria</taxon>
        <taxon>Pseudomonadati</taxon>
        <taxon>Pseudomonadota</taxon>
        <taxon>Gammaproteobacteria</taxon>
        <taxon>Enterobacterales</taxon>
        <taxon>Bruguierivoracaceae</taxon>
        <taxon>Sodalis</taxon>
    </lineage>
</organism>
<accession>A0A193QJD8</accession>
<dbReference type="AlphaFoldDB" id="A0A193QJD8"/>
<dbReference type="EMBL" id="LN854557">
    <property type="protein sequence ID" value="CRL45040.1"/>
    <property type="molecule type" value="Genomic_DNA"/>
</dbReference>
<proteinExistence type="predicted"/>
<reference evidence="1 2" key="1">
    <citation type="submission" date="2015-05" db="EMBL/GenBank/DDBJ databases">
        <authorList>
            <person name="Goodhead I."/>
        </authorList>
    </citation>
    <scope>NUCLEOTIDE SEQUENCE [LARGE SCALE GENOMIC DNA]</scope>
    <source>
        <strain evidence="2">morsitans</strain>
    </source>
</reference>
<gene>
    <name evidence="1" type="ORF">SGGMMB4_02521</name>
</gene>
<protein>
    <submittedName>
        <fullName evidence="1">Uncharacterized protein</fullName>
    </submittedName>
</protein>
<name>A0A193QJD8_SODGM</name>
<sequence>MKVPQALTLSAEAIMRCGSVTLLVPKHQIRASAPGLAEVVAAGD</sequence>
<evidence type="ECO:0000313" key="2">
    <source>
        <dbReference type="Proteomes" id="UP000245838"/>
    </source>
</evidence>
<evidence type="ECO:0000313" key="1">
    <source>
        <dbReference type="EMBL" id="CRL45040.1"/>
    </source>
</evidence>
<dbReference type="Proteomes" id="UP000245838">
    <property type="component" value="Chromosome sggmmb4_Chromosome"/>
</dbReference>
<dbReference type="RefSeq" id="WP_279379452.1">
    <property type="nucleotide sequence ID" value="NC_007712.1"/>
</dbReference>